<name>A0AAN7BTU0_9PEZI</name>
<feature type="region of interest" description="Disordered" evidence="1">
    <location>
        <begin position="145"/>
        <end position="190"/>
    </location>
</feature>
<comment type="caution">
    <text evidence="2">The sequence shown here is derived from an EMBL/GenBank/DDBJ whole genome shotgun (WGS) entry which is preliminary data.</text>
</comment>
<dbReference type="InterPro" id="IPR029196">
    <property type="entry name" value="HAPSTR1-like"/>
</dbReference>
<reference evidence="2" key="2">
    <citation type="submission" date="2023-05" db="EMBL/GenBank/DDBJ databases">
        <authorList>
            <consortium name="Lawrence Berkeley National Laboratory"/>
            <person name="Steindorff A."/>
            <person name="Hensen N."/>
            <person name="Bonometti L."/>
            <person name="Westerberg I."/>
            <person name="Brannstrom I.O."/>
            <person name="Guillou S."/>
            <person name="Cros-Aarteil S."/>
            <person name="Calhoun S."/>
            <person name="Haridas S."/>
            <person name="Kuo A."/>
            <person name="Mondo S."/>
            <person name="Pangilinan J."/>
            <person name="Riley R."/>
            <person name="Labutti K."/>
            <person name="Andreopoulos B."/>
            <person name="Lipzen A."/>
            <person name="Chen C."/>
            <person name="Yanf M."/>
            <person name="Daum C."/>
            <person name="Ng V."/>
            <person name="Clum A."/>
            <person name="Ohm R."/>
            <person name="Martin F."/>
            <person name="Silar P."/>
            <person name="Natvig D."/>
            <person name="Lalanne C."/>
            <person name="Gautier V."/>
            <person name="Ament-Velasquez S.L."/>
            <person name="Kruys A."/>
            <person name="Hutchinson M.I."/>
            <person name="Powell A.J."/>
            <person name="Barry K."/>
            <person name="Miller A.N."/>
            <person name="Grigoriev I.V."/>
            <person name="Debuchy R."/>
            <person name="Gladieux P."/>
            <person name="Thoren M.H."/>
            <person name="Johannesson H."/>
        </authorList>
    </citation>
    <scope>NUCLEOTIDE SEQUENCE</scope>
    <source>
        <strain evidence="2">CBS 990.96</strain>
    </source>
</reference>
<dbReference type="Proteomes" id="UP001301958">
    <property type="component" value="Unassembled WGS sequence"/>
</dbReference>
<feature type="region of interest" description="Disordered" evidence="1">
    <location>
        <begin position="69"/>
        <end position="104"/>
    </location>
</feature>
<dbReference type="PANTHER" id="PTHR38645:SF1">
    <property type="entry name" value="YALI0F12243P"/>
    <property type="match status" value="1"/>
</dbReference>
<accession>A0AAN7BTU0</accession>
<organism evidence="2 3">
    <name type="scientific">Podospora fimiseda</name>
    <dbReference type="NCBI Taxonomy" id="252190"/>
    <lineage>
        <taxon>Eukaryota</taxon>
        <taxon>Fungi</taxon>
        <taxon>Dikarya</taxon>
        <taxon>Ascomycota</taxon>
        <taxon>Pezizomycotina</taxon>
        <taxon>Sordariomycetes</taxon>
        <taxon>Sordariomycetidae</taxon>
        <taxon>Sordariales</taxon>
        <taxon>Podosporaceae</taxon>
        <taxon>Podospora</taxon>
    </lineage>
</organism>
<dbReference type="EMBL" id="MU865308">
    <property type="protein sequence ID" value="KAK4229425.1"/>
    <property type="molecule type" value="Genomic_DNA"/>
</dbReference>
<evidence type="ECO:0000256" key="1">
    <source>
        <dbReference type="SAM" id="MobiDB-lite"/>
    </source>
</evidence>
<dbReference type="PANTHER" id="PTHR38645">
    <property type="entry name" value="CHROMOSOME 9, WHOLE GENOME SHOTGUN SEQUENCE"/>
    <property type="match status" value="1"/>
</dbReference>
<gene>
    <name evidence="2" type="ORF">QBC38DRAFT_109470</name>
</gene>
<evidence type="ECO:0000313" key="2">
    <source>
        <dbReference type="EMBL" id="KAK4229425.1"/>
    </source>
</evidence>
<dbReference type="Pfam" id="PF15251">
    <property type="entry name" value="TAPR1-like"/>
    <property type="match status" value="1"/>
</dbReference>
<dbReference type="AlphaFoldDB" id="A0AAN7BTU0"/>
<protein>
    <submittedName>
        <fullName evidence="2">Uncharacterized protein</fullName>
    </submittedName>
</protein>
<evidence type="ECO:0000313" key="3">
    <source>
        <dbReference type="Proteomes" id="UP001301958"/>
    </source>
</evidence>
<reference evidence="2" key="1">
    <citation type="journal article" date="2023" name="Mol. Phylogenet. Evol.">
        <title>Genome-scale phylogeny and comparative genomics of the fungal order Sordariales.</title>
        <authorList>
            <person name="Hensen N."/>
            <person name="Bonometti L."/>
            <person name="Westerberg I."/>
            <person name="Brannstrom I.O."/>
            <person name="Guillou S."/>
            <person name="Cros-Aarteil S."/>
            <person name="Calhoun S."/>
            <person name="Haridas S."/>
            <person name="Kuo A."/>
            <person name="Mondo S."/>
            <person name="Pangilinan J."/>
            <person name="Riley R."/>
            <person name="LaButti K."/>
            <person name="Andreopoulos B."/>
            <person name="Lipzen A."/>
            <person name="Chen C."/>
            <person name="Yan M."/>
            <person name="Daum C."/>
            <person name="Ng V."/>
            <person name="Clum A."/>
            <person name="Steindorff A."/>
            <person name="Ohm R.A."/>
            <person name="Martin F."/>
            <person name="Silar P."/>
            <person name="Natvig D.O."/>
            <person name="Lalanne C."/>
            <person name="Gautier V."/>
            <person name="Ament-Velasquez S.L."/>
            <person name="Kruys A."/>
            <person name="Hutchinson M.I."/>
            <person name="Powell A.J."/>
            <person name="Barry K."/>
            <person name="Miller A.N."/>
            <person name="Grigoriev I.V."/>
            <person name="Debuchy R."/>
            <person name="Gladieux P."/>
            <person name="Hiltunen Thoren M."/>
            <person name="Johannesson H."/>
        </authorList>
    </citation>
    <scope>NUCLEOTIDE SEQUENCE</scope>
    <source>
        <strain evidence="2">CBS 990.96</strain>
    </source>
</reference>
<keyword evidence="3" id="KW-1185">Reference proteome</keyword>
<sequence length="212" mass="23516">MSEQRILNAFKAAALSVTVLYKTCAEEIKRSKTEGIQECIEDLLAFLDEEGSTLTTAKVRKWATDKLDRIHSPPLDSDDEQDNQPEQPEQPVSSPIAPMPTTVPTVPTMEEVELVVPSQDTFTFQSSHPYPQDAAARLANLDLSDAQAHAPRTTPRNNRRRDVRTNGSRSNRLGQGAGQKRKVNLAEIWNIGNLDEKDRDVFGGGGKRSRHA</sequence>
<proteinExistence type="predicted"/>